<dbReference type="OrthoDB" id="4770059at2759"/>
<feature type="region of interest" description="Disordered" evidence="1">
    <location>
        <begin position="244"/>
        <end position="316"/>
    </location>
</feature>
<evidence type="ECO:0000256" key="3">
    <source>
        <dbReference type="SAM" id="SignalP"/>
    </source>
</evidence>
<protein>
    <recommendedName>
        <fullName evidence="6">Mid2 domain-containing protein</fullName>
    </recommendedName>
</protein>
<organism evidence="4 5">
    <name type="scientific">Pseudovirgaria hyperparasitica</name>
    <dbReference type="NCBI Taxonomy" id="470096"/>
    <lineage>
        <taxon>Eukaryota</taxon>
        <taxon>Fungi</taxon>
        <taxon>Dikarya</taxon>
        <taxon>Ascomycota</taxon>
        <taxon>Pezizomycotina</taxon>
        <taxon>Dothideomycetes</taxon>
        <taxon>Dothideomycetes incertae sedis</taxon>
        <taxon>Acrospermales</taxon>
        <taxon>Acrospermaceae</taxon>
        <taxon>Pseudovirgaria</taxon>
    </lineage>
</organism>
<dbReference type="RefSeq" id="XP_033599565.1">
    <property type="nucleotide sequence ID" value="XM_033749754.1"/>
</dbReference>
<keyword evidence="5" id="KW-1185">Reference proteome</keyword>
<evidence type="ECO:0000256" key="2">
    <source>
        <dbReference type="SAM" id="Phobius"/>
    </source>
</evidence>
<name>A0A6A6W4Z8_9PEZI</name>
<dbReference type="EMBL" id="ML996574">
    <property type="protein sequence ID" value="KAF2757114.1"/>
    <property type="molecule type" value="Genomic_DNA"/>
</dbReference>
<gene>
    <name evidence="4" type="ORF">EJ05DRAFT_56020</name>
</gene>
<feature type="compositionally biased region" description="Low complexity" evidence="1">
    <location>
        <begin position="157"/>
        <end position="207"/>
    </location>
</feature>
<evidence type="ECO:0008006" key="6">
    <source>
        <dbReference type="Google" id="ProtNLM"/>
    </source>
</evidence>
<evidence type="ECO:0000313" key="4">
    <source>
        <dbReference type="EMBL" id="KAF2757114.1"/>
    </source>
</evidence>
<feature type="signal peptide" evidence="3">
    <location>
        <begin position="1"/>
        <end position="25"/>
    </location>
</feature>
<feature type="region of interest" description="Disordered" evidence="1">
    <location>
        <begin position="152"/>
        <end position="208"/>
    </location>
</feature>
<dbReference type="AlphaFoldDB" id="A0A6A6W4Z8"/>
<sequence length="316" mass="33129">MITMYSSHLPRIFVLSLTIYGVVYGQTCYRPDGSESGDTPCQSGDGLTVFCCPSGSTCVADPGPICLMSNGGYLRGSCTAQDWTTDDSTACPKFCLAKDSNQEVERCGSSNNFCCGYDSDQNLCDCNPRNNTFALDSYAPIQIVSSMTLHPSFTSEAPSQSSTLPPSSTPTAASETPTAGSETPGAQTTGSSAPTGSPTPEASASSGLSTGAKVGLGVGIPIGVAFIAVLGWLAWRQRKKTHSAPISELQGQTQQPQFSPYPVEQKPEWMQHQGAYGQNNSYAKTAPVEVDGSSAPLPYGAQGPPAPVHEMPTQQR</sequence>
<keyword evidence="2" id="KW-1133">Transmembrane helix</keyword>
<evidence type="ECO:0000256" key="1">
    <source>
        <dbReference type="SAM" id="MobiDB-lite"/>
    </source>
</evidence>
<keyword evidence="3" id="KW-0732">Signal</keyword>
<dbReference type="Proteomes" id="UP000799437">
    <property type="component" value="Unassembled WGS sequence"/>
</dbReference>
<feature type="transmembrane region" description="Helical" evidence="2">
    <location>
        <begin position="214"/>
        <end position="235"/>
    </location>
</feature>
<proteinExistence type="predicted"/>
<dbReference type="GeneID" id="54490808"/>
<feature type="chain" id="PRO_5025602303" description="Mid2 domain-containing protein" evidence="3">
    <location>
        <begin position="26"/>
        <end position="316"/>
    </location>
</feature>
<keyword evidence="2" id="KW-0472">Membrane</keyword>
<keyword evidence="2" id="KW-0812">Transmembrane</keyword>
<feature type="compositionally biased region" description="Polar residues" evidence="1">
    <location>
        <begin position="249"/>
        <end position="258"/>
    </location>
</feature>
<reference evidence="4" key="1">
    <citation type="journal article" date="2020" name="Stud. Mycol.">
        <title>101 Dothideomycetes genomes: a test case for predicting lifestyles and emergence of pathogens.</title>
        <authorList>
            <person name="Haridas S."/>
            <person name="Albert R."/>
            <person name="Binder M."/>
            <person name="Bloem J."/>
            <person name="Labutti K."/>
            <person name="Salamov A."/>
            <person name="Andreopoulos B."/>
            <person name="Baker S."/>
            <person name="Barry K."/>
            <person name="Bills G."/>
            <person name="Bluhm B."/>
            <person name="Cannon C."/>
            <person name="Castanera R."/>
            <person name="Culley D."/>
            <person name="Daum C."/>
            <person name="Ezra D."/>
            <person name="Gonzalez J."/>
            <person name="Henrissat B."/>
            <person name="Kuo A."/>
            <person name="Liang C."/>
            <person name="Lipzen A."/>
            <person name="Lutzoni F."/>
            <person name="Magnuson J."/>
            <person name="Mondo S."/>
            <person name="Nolan M."/>
            <person name="Ohm R."/>
            <person name="Pangilinan J."/>
            <person name="Park H.-J."/>
            <person name="Ramirez L."/>
            <person name="Alfaro M."/>
            <person name="Sun H."/>
            <person name="Tritt A."/>
            <person name="Yoshinaga Y."/>
            <person name="Zwiers L.-H."/>
            <person name="Turgeon B."/>
            <person name="Goodwin S."/>
            <person name="Spatafora J."/>
            <person name="Crous P."/>
            <person name="Grigoriev I."/>
        </authorList>
    </citation>
    <scope>NUCLEOTIDE SEQUENCE</scope>
    <source>
        <strain evidence="4">CBS 121739</strain>
    </source>
</reference>
<accession>A0A6A6W4Z8</accession>
<evidence type="ECO:0000313" key="5">
    <source>
        <dbReference type="Proteomes" id="UP000799437"/>
    </source>
</evidence>